<dbReference type="Proteomes" id="UP001217918">
    <property type="component" value="Unassembled WGS sequence"/>
</dbReference>
<dbReference type="PANTHER" id="PTHR10279">
    <property type="entry name" value="ORNITHINE DECARBOXYLASE ANTIZYME"/>
    <property type="match status" value="1"/>
</dbReference>
<dbReference type="GO" id="GO:0005737">
    <property type="term" value="C:cytoplasm"/>
    <property type="evidence" value="ECO:0007669"/>
    <property type="project" value="TreeGrafter"/>
</dbReference>
<keyword evidence="5" id="KW-0688">Ribosomal frameshifting</keyword>
<dbReference type="PANTHER" id="PTHR10279:SF10">
    <property type="entry name" value="ORNITHINE DECARBOXYLASE ANTIZYME"/>
    <property type="match status" value="1"/>
</dbReference>
<evidence type="ECO:0000256" key="3">
    <source>
        <dbReference type="ARBA" id="ARBA00011486"/>
    </source>
</evidence>
<evidence type="ECO:0000313" key="6">
    <source>
        <dbReference type="EMBL" id="KAK2068891.1"/>
    </source>
</evidence>
<keyword evidence="7" id="KW-1185">Reference proteome</keyword>
<sequence>MAPMKQETNYLNNSNYGEKIVRQANVLASCYIVDPAAVFLKGLHYCTTGATGAEWRSQRAVDVTPTVRCAVAEGGQHCASGKNVNDSKMVHGQLTPPPVESPTRGNDGITTDGDNYPAGSVASWLEIWDYAGGASFRAFVTKEAIEEGTEKTLFVFFDASALGRDLKHALVALIELAEGPLECAYMWAGFSLVTLDFWTGGLDVTSSRWLLMGMEM</sequence>
<comment type="subunit">
    <text evidence="3">Interacts with ODC and thereby sterically blocks ODC homodimerization.</text>
</comment>
<gene>
    <name evidence="6" type="ORF">P8C59_003507</name>
</gene>
<evidence type="ECO:0000313" key="7">
    <source>
        <dbReference type="Proteomes" id="UP001217918"/>
    </source>
</evidence>
<comment type="function">
    <text evidence="1">Ornithine decarboxylase (ODC) antizyme protein that negatively regulates ODC activity and intracellular polyamine biosynthesis in response to increased intracellular polyamine levels. Binds to ODC monomers, inhibiting the assembly of the functional ODC homodimer, and targets the monomers for ubiquitin-independent proteolytic destruction by the 26S proteasome.</text>
</comment>
<dbReference type="GO" id="GO:0045732">
    <property type="term" value="P:positive regulation of protein catabolic process"/>
    <property type="evidence" value="ECO:0007669"/>
    <property type="project" value="TreeGrafter"/>
</dbReference>
<reference evidence="6" key="1">
    <citation type="journal article" date="2023" name="Mol. Plant Microbe Interact.">
        <title>Elucidating the Obligate Nature and Biological Capacity of an Invasive Fungal Corn Pathogen.</title>
        <authorList>
            <person name="MacCready J.S."/>
            <person name="Roggenkamp E.M."/>
            <person name="Gdanetz K."/>
            <person name="Chilvers M.I."/>
        </authorList>
    </citation>
    <scope>NUCLEOTIDE SEQUENCE</scope>
    <source>
        <strain evidence="6">PM02</strain>
    </source>
</reference>
<dbReference type="GO" id="GO:0005634">
    <property type="term" value="C:nucleus"/>
    <property type="evidence" value="ECO:0007669"/>
    <property type="project" value="TreeGrafter"/>
</dbReference>
<dbReference type="EMBL" id="JAQQPM010000002">
    <property type="protein sequence ID" value="KAK2068891.1"/>
    <property type="molecule type" value="Genomic_DNA"/>
</dbReference>
<protein>
    <recommendedName>
        <fullName evidence="4">Ornithine decarboxylase antizyme</fullName>
    </recommendedName>
</protein>
<dbReference type="SUPFAM" id="SSF55729">
    <property type="entry name" value="Acyl-CoA N-acyltransferases (Nat)"/>
    <property type="match status" value="1"/>
</dbReference>
<proteinExistence type="inferred from homology"/>
<evidence type="ECO:0000256" key="5">
    <source>
        <dbReference type="ARBA" id="ARBA00022758"/>
    </source>
</evidence>
<evidence type="ECO:0000256" key="1">
    <source>
        <dbReference type="ARBA" id="ARBA00002307"/>
    </source>
</evidence>
<accession>A0AAD9I0M0</accession>
<dbReference type="InterPro" id="IPR002993">
    <property type="entry name" value="ODC_AZ"/>
</dbReference>
<name>A0AAD9I0M0_9PEZI</name>
<dbReference type="Gene3D" id="3.40.630.60">
    <property type="match status" value="1"/>
</dbReference>
<dbReference type="InterPro" id="IPR038581">
    <property type="entry name" value="ODC_AZ_sf"/>
</dbReference>
<dbReference type="AlphaFoldDB" id="A0AAD9I0M0"/>
<dbReference type="InterPro" id="IPR016181">
    <property type="entry name" value="Acyl_CoA_acyltransferase"/>
</dbReference>
<dbReference type="GO" id="GO:0075523">
    <property type="term" value="P:viral translational frameshifting"/>
    <property type="evidence" value="ECO:0007669"/>
    <property type="project" value="UniProtKB-KW"/>
</dbReference>
<evidence type="ECO:0000256" key="4">
    <source>
        <dbReference type="ARBA" id="ARBA00017712"/>
    </source>
</evidence>
<comment type="similarity">
    <text evidence="2">Belongs to the ODC antizyme family.</text>
</comment>
<dbReference type="GO" id="GO:0008073">
    <property type="term" value="F:ornithine decarboxylase inhibitor activity"/>
    <property type="evidence" value="ECO:0007669"/>
    <property type="project" value="InterPro"/>
</dbReference>
<dbReference type="Pfam" id="PF02100">
    <property type="entry name" value="ODC_AZ"/>
    <property type="match status" value="1"/>
</dbReference>
<evidence type="ECO:0000256" key="2">
    <source>
        <dbReference type="ARBA" id="ARBA00008796"/>
    </source>
</evidence>
<comment type="caution">
    <text evidence="6">The sequence shown here is derived from an EMBL/GenBank/DDBJ whole genome shotgun (WGS) entry which is preliminary data.</text>
</comment>
<organism evidence="6 7">
    <name type="scientific">Phyllachora maydis</name>
    <dbReference type="NCBI Taxonomy" id="1825666"/>
    <lineage>
        <taxon>Eukaryota</taxon>
        <taxon>Fungi</taxon>
        <taxon>Dikarya</taxon>
        <taxon>Ascomycota</taxon>
        <taxon>Pezizomycotina</taxon>
        <taxon>Sordariomycetes</taxon>
        <taxon>Sordariomycetidae</taxon>
        <taxon>Phyllachorales</taxon>
        <taxon>Phyllachoraceae</taxon>
        <taxon>Phyllachora</taxon>
    </lineage>
</organism>